<sequence>MKKILLLALPALLLFSCKNNEETDPTMDNNTSMVRPPLSIEYDIVNIYPHDTTFFTQGLFFHEGQLYESTGNTGTSWMLKTDYKTGKSEKLASLPAPLFGEGSVALGGKIYQLTWTHKKVMVYDAKTMKQIKELSWPFEGWGLTTDGRELIVSTGTSELYFVDPQTFKINRQLTVNNNYGPVASLNELEYVDGFIYANVFLSNDIVKIDPSNGYVTGKLNMVGLLTADPKPLNGTEASIDNVLNGIAYNPATKTFFVTGKRWSKMFEIRLL</sequence>
<accession>A0AAE3ING5</accession>
<dbReference type="Pfam" id="PF05096">
    <property type="entry name" value="Glu_cyclase_2"/>
    <property type="match status" value="1"/>
</dbReference>
<dbReference type="PROSITE" id="PS51257">
    <property type="entry name" value="PROKAR_LIPOPROTEIN"/>
    <property type="match status" value="1"/>
</dbReference>
<reference evidence="2" key="1">
    <citation type="submission" date="2022-10" db="EMBL/GenBank/DDBJ databases">
        <authorList>
            <person name="Kim H.S."/>
            <person name="Kim J.-S."/>
            <person name="Suh M.K."/>
            <person name="Eom M.K."/>
            <person name="Lee J.-S."/>
        </authorList>
    </citation>
    <scope>NUCLEOTIDE SEQUENCE</scope>
    <source>
        <strain evidence="2">LIP-5</strain>
    </source>
</reference>
<dbReference type="Proteomes" id="UP001209317">
    <property type="component" value="Unassembled WGS sequence"/>
</dbReference>
<feature type="signal peptide" evidence="1">
    <location>
        <begin position="1"/>
        <end position="21"/>
    </location>
</feature>
<dbReference type="RefSeq" id="WP_263038793.1">
    <property type="nucleotide sequence ID" value="NZ_JAOTPL010000022.1"/>
</dbReference>
<evidence type="ECO:0000256" key="1">
    <source>
        <dbReference type="SAM" id="SignalP"/>
    </source>
</evidence>
<protein>
    <submittedName>
        <fullName evidence="2">Glutaminyl-peptide cyclotransferase</fullName>
    </submittedName>
</protein>
<dbReference type="InterPro" id="IPR011044">
    <property type="entry name" value="Quino_amine_DH_bsu"/>
</dbReference>
<keyword evidence="3" id="KW-1185">Reference proteome</keyword>
<dbReference type="EMBL" id="JAOTPL010000022">
    <property type="protein sequence ID" value="MCU7695305.1"/>
    <property type="molecule type" value="Genomic_DNA"/>
</dbReference>
<dbReference type="SUPFAM" id="SSF50969">
    <property type="entry name" value="YVTN repeat-like/Quinoprotein amine dehydrogenase"/>
    <property type="match status" value="1"/>
</dbReference>
<dbReference type="Gene3D" id="2.130.10.10">
    <property type="entry name" value="YVTN repeat-like/Quinoprotein amine dehydrogenase"/>
    <property type="match status" value="1"/>
</dbReference>
<dbReference type="InterPro" id="IPR007788">
    <property type="entry name" value="QCT"/>
</dbReference>
<comment type="caution">
    <text evidence="2">The sequence shown here is derived from an EMBL/GenBank/DDBJ whole genome shotgun (WGS) entry which is preliminary data.</text>
</comment>
<organism evidence="2 3">
    <name type="scientific">Haoranjiania flava</name>
    <dbReference type="NCBI Taxonomy" id="1856322"/>
    <lineage>
        <taxon>Bacteria</taxon>
        <taxon>Pseudomonadati</taxon>
        <taxon>Bacteroidota</taxon>
        <taxon>Chitinophagia</taxon>
        <taxon>Chitinophagales</taxon>
        <taxon>Chitinophagaceae</taxon>
        <taxon>Haoranjiania</taxon>
    </lineage>
</organism>
<evidence type="ECO:0000313" key="3">
    <source>
        <dbReference type="Proteomes" id="UP001209317"/>
    </source>
</evidence>
<gene>
    <name evidence="2" type="ORF">OD355_12320</name>
</gene>
<dbReference type="GO" id="GO:0016603">
    <property type="term" value="F:glutaminyl-peptide cyclotransferase activity"/>
    <property type="evidence" value="ECO:0007669"/>
    <property type="project" value="InterPro"/>
</dbReference>
<dbReference type="PANTHER" id="PTHR31270">
    <property type="entry name" value="GLUTAMINYL-PEPTIDE CYCLOTRANSFERASE"/>
    <property type="match status" value="1"/>
</dbReference>
<keyword evidence="1" id="KW-0732">Signal</keyword>
<feature type="chain" id="PRO_5042176371" evidence="1">
    <location>
        <begin position="22"/>
        <end position="271"/>
    </location>
</feature>
<name>A0AAE3ING5_9BACT</name>
<proteinExistence type="predicted"/>
<dbReference type="InterPro" id="IPR015943">
    <property type="entry name" value="WD40/YVTN_repeat-like_dom_sf"/>
</dbReference>
<evidence type="ECO:0000313" key="2">
    <source>
        <dbReference type="EMBL" id="MCU7695305.1"/>
    </source>
</evidence>
<dbReference type="PANTHER" id="PTHR31270:SF1">
    <property type="entry name" value="GLUTAMINYL-PEPTIDE CYCLOTRANSFERASE"/>
    <property type="match status" value="1"/>
</dbReference>
<dbReference type="AlphaFoldDB" id="A0AAE3ING5"/>